<evidence type="ECO:0000313" key="4">
    <source>
        <dbReference type="EMBL" id="KAG5191210.1"/>
    </source>
</evidence>
<dbReference type="GO" id="GO:0016491">
    <property type="term" value="F:oxidoreductase activity"/>
    <property type="evidence" value="ECO:0007669"/>
    <property type="project" value="InterPro"/>
</dbReference>
<protein>
    <recommendedName>
        <fullName evidence="3">CBM6 domain-containing protein</fullName>
    </recommendedName>
</protein>
<keyword evidence="5" id="KW-1185">Reference proteome</keyword>
<dbReference type="Proteomes" id="UP000664859">
    <property type="component" value="Unassembled WGS sequence"/>
</dbReference>
<dbReference type="Pfam" id="PF03422">
    <property type="entry name" value="CBM_6"/>
    <property type="match status" value="1"/>
</dbReference>
<organism evidence="4 5">
    <name type="scientific">Tribonema minus</name>
    <dbReference type="NCBI Taxonomy" id="303371"/>
    <lineage>
        <taxon>Eukaryota</taxon>
        <taxon>Sar</taxon>
        <taxon>Stramenopiles</taxon>
        <taxon>Ochrophyta</taxon>
        <taxon>PX clade</taxon>
        <taxon>Xanthophyceae</taxon>
        <taxon>Tribonematales</taxon>
        <taxon>Tribonemataceae</taxon>
        <taxon>Tribonema</taxon>
    </lineage>
</organism>
<proteinExistence type="inferred from homology"/>
<dbReference type="Gene3D" id="2.120.10.30">
    <property type="entry name" value="TolB, C-terminal domain"/>
    <property type="match status" value="1"/>
</dbReference>
<dbReference type="InterPro" id="IPR006584">
    <property type="entry name" value="Cellulose-bd_IV"/>
</dbReference>
<evidence type="ECO:0000313" key="5">
    <source>
        <dbReference type="Proteomes" id="UP000664859"/>
    </source>
</evidence>
<name>A0A835ZH56_9STRA</name>
<gene>
    <name evidence="4" type="ORF">JKP88DRAFT_174886</name>
</gene>
<reference evidence="4" key="1">
    <citation type="submission" date="2021-02" db="EMBL/GenBank/DDBJ databases">
        <title>First Annotated Genome of the Yellow-green Alga Tribonema minus.</title>
        <authorList>
            <person name="Mahan K.M."/>
        </authorList>
    </citation>
    <scope>NUCLEOTIDE SEQUENCE</scope>
    <source>
        <strain evidence="4">UTEX B ZZ1240</strain>
    </source>
</reference>
<dbReference type="AlphaFoldDB" id="A0A835ZH56"/>
<dbReference type="InterPro" id="IPR011042">
    <property type="entry name" value="6-blade_b-propeller_TolB-like"/>
</dbReference>
<dbReference type="SUPFAM" id="SSF49503">
    <property type="entry name" value="Cupredoxins"/>
    <property type="match status" value="2"/>
</dbReference>
<dbReference type="InterPro" id="IPR011707">
    <property type="entry name" value="Cu-oxidase-like_N"/>
</dbReference>
<feature type="domain" description="CBM6" evidence="3">
    <location>
        <begin position="781"/>
        <end position="944"/>
    </location>
</feature>
<evidence type="ECO:0000256" key="2">
    <source>
        <dbReference type="ARBA" id="ARBA00022729"/>
    </source>
</evidence>
<dbReference type="EMBL" id="JAFCMP010000022">
    <property type="protein sequence ID" value="KAG5191210.1"/>
    <property type="molecule type" value="Genomic_DNA"/>
</dbReference>
<dbReference type="InterPro" id="IPR011706">
    <property type="entry name" value="Cu-oxidase_C"/>
</dbReference>
<accession>A0A835ZH56</accession>
<dbReference type="SUPFAM" id="SSF49785">
    <property type="entry name" value="Galactose-binding domain-like"/>
    <property type="match status" value="1"/>
</dbReference>
<dbReference type="SMART" id="SM00606">
    <property type="entry name" value="CBD_IV"/>
    <property type="match status" value="1"/>
</dbReference>
<dbReference type="InterPro" id="IPR045087">
    <property type="entry name" value="Cu-oxidase_fam"/>
</dbReference>
<comment type="similarity">
    <text evidence="1">Belongs to the multicopper oxidase family.</text>
</comment>
<dbReference type="GO" id="GO:0005507">
    <property type="term" value="F:copper ion binding"/>
    <property type="evidence" value="ECO:0007669"/>
    <property type="project" value="InterPro"/>
</dbReference>
<dbReference type="Gene3D" id="2.60.40.420">
    <property type="entry name" value="Cupredoxins - blue copper proteins"/>
    <property type="match status" value="2"/>
</dbReference>
<dbReference type="PROSITE" id="PS51175">
    <property type="entry name" value="CBM6"/>
    <property type="match status" value="1"/>
</dbReference>
<dbReference type="GO" id="GO:0030246">
    <property type="term" value="F:carbohydrate binding"/>
    <property type="evidence" value="ECO:0007669"/>
    <property type="project" value="InterPro"/>
</dbReference>
<dbReference type="InterPro" id="IPR008979">
    <property type="entry name" value="Galactose-bd-like_sf"/>
</dbReference>
<dbReference type="InterPro" id="IPR008972">
    <property type="entry name" value="Cupredoxin"/>
</dbReference>
<dbReference type="Pfam" id="PF07731">
    <property type="entry name" value="Cu-oxidase_2"/>
    <property type="match status" value="1"/>
</dbReference>
<dbReference type="OrthoDB" id="425648at2759"/>
<dbReference type="CDD" id="cd04080">
    <property type="entry name" value="CBM6_cellulase-like"/>
    <property type="match status" value="1"/>
</dbReference>
<dbReference type="CDD" id="cd13853">
    <property type="entry name" value="CuRO_1_Tth-MCO_like"/>
    <property type="match status" value="1"/>
</dbReference>
<sequence>MHYQKSQDKLYITDVGFGDGGTTERLFVATDVSKHVPGVTQPFNWGWPCIEGLFSTVDDEVAGNFNPLDTDSEQQRQAYVRTNNLDVCDGVYNAVQDYVAGDAPGPLSDATWRAPVFEYRVGLLDPDYPGLCTYSNAAITSVHVYEGADMPAAYTGKLIIADYAKQCVWYFDNKPGTKEPDAPGSYPHVLLAGTGCVDTAEGPDGALYCVDLLNNRILRMYAKGEGPSKGLDGPTEPPTAAPTAAPFAVPDNVVVADQCFDPKNMPEFQWARQADGSYAGVLEFGAVEIATATGTMRTVGYNGLQPGPIMRMQACGVYHLTLKNTLEGWPEGIGPEAGVNGEHDPTVTNIHLHGMHISGMAPGDDVFAAIAAGEEQEYVYTVPCDHTGGTNWYHPHHHGIVALQSGTGAMGMLIVESNPREAQDMPPEIQMMPEQFIVIQEIDPIALQTYADAAKDQLFQTDIAQAFTLVNGCDAGDVEMTVEAGQWVRVHILNHANAFNSALTIKAAVAGAAPAAPAAAQCDVLLLGKDGVWVADAPRAVPDNNMFVSISSRLDIALRCPTAGKAHTLAMMHINDPAAPEAPVPLVTITVVPSLRDAADDLPAWGPCRPAYLPADISALPEVVPKTLALEVREGVGGQVFSSVDNYVTEIGLGFAQQWTIQGSDLHPFHIHVNHMQLGPTIGPANNWPDVPGWFQPGDYIDTISALGNLPVFMRPERFVGPMVMHCHIAQHSDNGVIGIANILGNGADGEAPPTVVDFGTCPAALPASTPYLPLPAAVPGVIQAENFDKGGEGVAYHNKNVDRNQGNAARLDAAVEVDTLPALQTTFVGLIRSGEWMRYSVNVAAAAYYQMTVTAATAAPLNGMAFTLWVDVEGCPAAGQAVPAPGAMAVNVADAAYAGTGSYIVFAPYVVQQPVQLPAGAHVLTLCFDAGDAAINLDSFAFAACGATAAACAAAIPPNAAPAAPGKPVVPPAGPPIALEAGAP</sequence>
<comment type="caution">
    <text evidence="4">The sequence shown here is derived from an EMBL/GenBank/DDBJ whole genome shotgun (WGS) entry which is preliminary data.</text>
</comment>
<dbReference type="Pfam" id="PF07732">
    <property type="entry name" value="Cu-oxidase_3"/>
    <property type="match status" value="1"/>
</dbReference>
<dbReference type="PANTHER" id="PTHR11709:SF518">
    <property type="entry name" value="MULTICOPPER OXIDASE"/>
    <property type="match status" value="1"/>
</dbReference>
<dbReference type="InterPro" id="IPR005084">
    <property type="entry name" value="CBM6"/>
</dbReference>
<dbReference type="PANTHER" id="PTHR11709">
    <property type="entry name" value="MULTI-COPPER OXIDASE"/>
    <property type="match status" value="1"/>
</dbReference>
<keyword evidence="2" id="KW-0732">Signal</keyword>
<evidence type="ECO:0000259" key="3">
    <source>
        <dbReference type="PROSITE" id="PS51175"/>
    </source>
</evidence>
<dbReference type="Gene3D" id="2.60.120.260">
    <property type="entry name" value="Galactose-binding domain-like"/>
    <property type="match status" value="1"/>
</dbReference>
<evidence type="ECO:0000256" key="1">
    <source>
        <dbReference type="ARBA" id="ARBA00010609"/>
    </source>
</evidence>